<accession>A0A0L0BRY9</accession>
<dbReference type="PANTHER" id="PTHR10024:SF227">
    <property type="entry name" value="SYNAPTOTAGMIN 1"/>
    <property type="match status" value="1"/>
</dbReference>
<evidence type="ECO:0000256" key="6">
    <source>
        <dbReference type="ARBA" id="ARBA00022737"/>
    </source>
</evidence>
<dbReference type="GO" id="GO:0048791">
    <property type="term" value="P:calcium ion-regulated exocytosis of neurotransmitter"/>
    <property type="evidence" value="ECO:0007669"/>
    <property type="project" value="TreeGrafter"/>
</dbReference>
<dbReference type="SMART" id="SM00239">
    <property type="entry name" value="C2"/>
    <property type="match status" value="2"/>
</dbReference>
<dbReference type="GO" id="GO:0030276">
    <property type="term" value="F:clathrin binding"/>
    <property type="evidence" value="ECO:0007669"/>
    <property type="project" value="TreeGrafter"/>
</dbReference>
<evidence type="ECO:0000259" key="14">
    <source>
        <dbReference type="PROSITE" id="PS50004"/>
    </source>
</evidence>
<dbReference type="GO" id="GO:0030672">
    <property type="term" value="C:synaptic vesicle membrane"/>
    <property type="evidence" value="ECO:0007669"/>
    <property type="project" value="UniProtKB-SubCell"/>
</dbReference>
<evidence type="ECO:0000256" key="4">
    <source>
        <dbReference type="ARBA" id="ARBA00022692"/>
    </source>
</evidence>
<feature type="transmembrane region" description="Helical" evidence="13">
    <location>
        <begin position="157"/>
        <end position="178"/>
    </location>
</feature>
<evidence type="ECO:0000256" key="11">
    <source>
        <dbReference type="ARBA" id="ARBA00023329"/>
    </source>
</evidence>
<dbReference type="FunFam" id="2.60.40.150:FF:000016">
    <property type="entry name" value="Synaptotagmin 1"/>
    <property type="match status" value="1"/>
</dbReference>
<dbReference type="STRING" id="7375.A0A0L0BRY9"/>
<comment type="subcellular location">
    <subcellularLocation>
        <location evidence="2">Cytoplasmic vesicle</location>
        <location evidence="2">Secretory vesicle</location>
        <location evidence="2">Synaptic vesicle membrane</location>
        <topology evidence="2">Single-pass membrane protein</topology>
    </subcellularLocation>
</comment>
<keyword evidence="6" id="KW-0677">Repeat</keyword>
<dbReference type="OrthoDB" id="67700at2759"/>
<evidence type="ECO:0000256" key="13">
    <source>
        <dbReference type="SAM" id="Phobius"/>
    </source>
</evidence>
<evidence type="ECO:0000256" key="1">
    <source>
        <dbReference type="ARBA" id="ARBA00001913"/>
    </source>
</evidence>
<proteinExistence type="inferred from homology"/>
<dbReference type="PRINTS" id="PR00360">
    <property type="entry name" value="C2DOMAIN"/>
</dbReference>
<dbReference type="CDD" id="cd08385">
    <property type="entry name" value="C2A_Synaptotagmin-1-5-6-9-10"/>
    <property type="match status" value="1"/>
</dbReference>
<dbReference type="Gene3D" id="2.60.40.150">
    <property type="entry name" value="C2 domain"/>
    <property type="match status" value="2"/>
</dbReference>
<dbReference type="AlphaFoldDB" id="A0A0L0BRY9"/>
<dbReference type="GO" id="GO:0001786">
    <property type="term" value="F:phosphatidylserine binding"/>
    <property type="evidence" value="ECO:0007669"/>
    <property type="project" value="TreeGrafter"/>
</dbReference>
<keyword evidence="7" id="KW-0106">Calcium</keyword>
<dbReference type="GO" id="GO:0005544">
    <property type="term" value="F:calcium-dependent phospholipid binding"/>
    <property type="evidence" value="ECO:0007669"/>
    <property type="project" value="TreeGrafter"/>
</dbReference>
<evidence type="ECO:0000256" key="7">
    <source>
        <dbReference type="ARBA" id="ARBA00022837"/>
    </source>
</evidence>
<evidence type="ECO:0000256" key="5">
    <source>
        <dbReference type="ARBA" id="ARBA00022723"/>
    </source>
</evidence>
<dbReference type="PANTHER" id="PTHR10024">
    <property type="entry name" value="SYNAPTOTAGMIN"/>
    <property type="match status" value="1"/>
</dbReference>
<dbReference type="SUPFAM" id="SSF49562">
    <property type="entry name" value="C2 domain (Calcium/lipid-binding domain, CaLB)"/>
    <property type="match status" value="2"/>
</dbReference>
<keyword evidence="5" id="KW-0479">Metal-binding</keyword>
<dbReference type="Pfam" id="PF00168">
    <property type="entry name" value="C2"/>
    <property type="match status" value="2"/>
</dbReference>
<evidence type="ECO:0000313" key="16">
    <source>
        <dbReference type="Proteomes" id="UP000037069"/>
    </source>
</evidence>
<keyword evidence="16" id="KW-1185">Reference proteome</keyword>
<dbReference type="InterPro" id="IPR001565">
    <property type="entry name" value="Synaptotagmin"/>
</dbReference>
<gene>
    <name evidence="15" type="ORF">FF38_08050</name>
</gene>
<dbReference type="GO" id="GO:0030424">
    <property type="term" value="C:axon"/>
    <property type="evidence" value="ECO:0007669"/>
    <property type="project" value="TreeGrafter"/>
</dbReference>
<dbReference type="GO" id="GO:0007626">
    <property type="term" value="P:locomotory behavior"/>
    <property type="evidence" value="ECO:0007669"/>
    <property type="project" value="UniProtKB-ARBA"/>
</dbReference>
<keyword evidence="8 13" id="KW-1133">Transmembrane helix</keyword>
<dbReference type="GO" id="GO:0005509">
    <property type="term" value="F:calcium ion binding"/>
    <property type="evidence" value="ECO:0007669"/>
    <property type="project" value="TreeGrafter"/>
</dbReference>
<organism evidence="15 16">
    <name type="scientific">Lucilia cuprina</name>
    <name type="common">Green bottle fly</name>
    <name type="synonym">Australian sheep blowfly</name>
    <dbReference type="NCBI Taxonomy" id="7375"/>
    <lineage>
        <taxon>Eukaryota</taxon>
        <taxon>Metazoa</taxon>
        <taxon>Ecdysozoa</taxon>
        <taxon>Arthropoda</taxon>
        <taxon>Hexapoda</taxon>
        <taxon>Insecta</taxon>
        <taxon>Pterygota</taxon>
        <taxon>Neoptera</taxon>
        <taxon>Endopterygota</taxon>
        <taxon>Diptera</taxon>
        <taxon>Brachycera</taxon>
        <taxon>Muscomorpha</taxon>
        <taxon>Oestroidea</taxon>
        <taxon>Calliphoridae</taxon>
        <taxon>Luciliinae</taxon>
        <taxon>Lucilia</taxon>
    </lineage>
</organism>
<dbReference type="GO" id="GO:0000149">
    <property type="term" value="F:SNARE binding"/>
    <property type="evidence" value="ECO:0007669"/>
    <property type="project" value="TreeGrafter"/>
</dbReference>
<sequence length="570" mass="64371">MWAYNLAKEAKIAGETGRSKELGNGQGRSTAKNQQMKLWEDYYIGNVVLKPSGKCQMTVDEPKPAPEVESATAELETADQKAEEATQHSIFRENAHQPVGENQKIIPNIVETTQTPLGTTEGEPEETTTKTSVLQKVENAGERVTIAIADKTGLPTWGVVAIIILVFLVVFGIIFFCVRRFLKKRRTKDGKGKKGVDMKSVQLLGSAYKEKVQPDMEELTENAEEGGEEDKESEQKLGRLNFKLEYDFNSNSLAVTVIQAEELPALDMGGTSDPYVKVYLLPDKKKKFETKVHRKTLSPVFNETFTFKSLPYADAMNKTLVFAIFDFDRFSKHDQIGEVKVPLCTIDLAQTIEEWRDLVSVEGEGGQEKLGDICFSLRYVPTAGKLTVVILEAKNLKKMDVGGLSDPYVKIAIMQNGKRLKKKKTSIKKCTLNPYYNESFSFEVPFEQIQKICLVITVVDYDRIGTSEPIGRCILGCMATGTELRHWSDMLASPRRPIAQWHTLKDPEETDEILKNMKISINLFFHFVCLAFHAKQIMFNTTNSKLYKSHIKTVINKQQQQQQQNKRNNK</sequence>
<evidence type="ECO:0000256" key="2">
    <source>
        <dbReference type="ARBA" id="ARBA00004254"/>
    </source>
</evidence>
<dbReference type="GO" id="GO:0048488">
    <property type="term" value="P:synaptic vesicle endocytosis"/>
    <property type="evidence" value="ECO:0007669"/>
    <property type="project" value="TreeGrafter"/>
</dbReference>
<evidence type="ECO:0000256" key="3">
    <source>
        <dbReference type="ARBA" id="ARBA00006996"/>
    </source>
</evidence>
<dbReference type="GO" id="GO:0005886">
    <property type="term" value="C:plasma membrane"/>
    <property type="evidence" value="ECO:0007669"/>
    <property type="project" value="TreeGrafter"/>
</dbReference>
<comment type="caution">
    <text evidence="15">The sequence shown here is derived from an EMBL/GenBank/DDBJ whole genome shotgun (WGS) entry which is preliminary data.</text>
</comment>
<reference evidence="15 16" key="1">
    <citation type="journal article" date="2015" name="Nat. Commun.">
        <title>Lucilia cuprina genome unlocks parasitic fly biology to underpin future interventions.</title>
        <authorList>
            <person name="Anstead C.A."/>
            <person name="Korhonen P.K."/>
            <person name="Young N.D."/>
            <person name="Hall R.S."/>
            <person name="Jex A.R."/>
            <person name="Murali S.C."/>
            <person name="Hughes D.S."/>
            <person name="Lee S.F."/>
            <person name="Perry T."/>
            <person name="Stroehlein A.J."/>
            <person name="Ansell B.R."/>
            <person name="Breugelmans B."/>
            <person name="Hofmann A."/>
            <person name="Qu J."/>
            <person name="Dugan S."/>
            <person name="Lee S.L."/>
            <person name="Chao H."/>
            <person name="Dinh H."/>
            <person name="Han Y."/>
            <person name="Doddapaneni H.V."/>
            <person name="Worley K.C."/>
            <person name="Muzny D.M."/>
            <person name="Ioannidis P."/>
            <person name="Waterhouse R.M."/>
            <person name="Zdobnov E.M."/>
            <person name="James P.J."/>
            <person name="Bagnall N.H."/>
            <person name="Kotze A.C."/>
            <person name="Gibbs R.A."/>
            <person name="Richards S."/>
            <person name="Batterham P."/>
            <person name="Gasser R.B."/>
        </authorList>
    </citation>
    <scope>NUCLEOTIDE SEQUENCE [LARGE SCALE GENOMIC DNA]</scope>
    <source>
        <strain evidence="15 16">LS</strain>
        <tissue evidence="15">Full body</tissue>
    </source>
</reference>
<comment type="cofactor">
    <cofactor evidence="1">
        <name>Ca(2+)</name>
        <dbReference type="ChEBI" id="CHEBI:29108"/>
    </cofactor>
</comment>
<dbReference type="CDD" id="cd08402">
    <property type="entry name" value="C2B_Synaptotagmin-1"/>
    <property type="match status" value="1"/>
</dbReference>
<evidence type="ECO:0000256" key="12">
    <source>
        <dbReference type="SAM" id="MobiDB-lite"/>
    </source>
</evidence>
<keyword evidence="11" id="KW-0968">Cytoplasmic vesicle</keyword>
<keyword evidence="4 13" id="KW-0812">Transmembrane</keyword>
<evidence type="ECO:0000256" key="9">
    <source>
        <dbReference type="ARBA" id="ARBA00023018"/>
    </source>
</evidence>
<protein>
    <submittedName>
        <fullName evidence="15">Synaptotagmin 1</fullName>
    </submittedName>
</protein>
<dbReference type="Proteomes" id="UP000037069">
    <property type="component" value="Unassembled WGS sequence"/>
</dbReference>
<dbReference type="InterPro" id="IPR000008">
    <property type="entry name" value="C2_dom"/>
</dbReference>
<evidence type="ECO:0000256" key="10">
    <source>
        <dbReference type="ARBA" id="ARBA00023136"/>
    </source>
</evidence>
<dbReference type="PROSITE" id="PS50004">
    <property type="entry name" value="C2"/>
    <property type="match status" value="2"/>
</dbReference>
<evidence type="ECO:0000256" key="8">
    <source>
        <dbReference type="ARBA" id="ARBA00022989"/>
    </source>
</evidence>
<feature type="domain" description="C2" evidence="14">
    <location>
        <begin position="369"/>
        <end position="502"/>
    </location>
</feature>
<comment type="similarity">
    <text evidence="3">Belongs to the synaptotagmin family.</text>
</comment>
<keyword evidence="10 13" id="KW-0472">Membrane</keyword>
<dbReference type="FunFam" id="2.60.40.150:FF:000007">
    <property type="entry name" value="Synaptotagmin 1"/>
    <property type="match status" value="1"/>
</dbReference>
<dbReference type="InterPro" id="IPR035892">
    <property type="entry name" value="C2_domain_sf"/>
</dbReference>
<feature type="domain" description="C2" evidence="14">
    <location>
        <begin position="236"/>
        <end position="356"/>
    </location>
</feature>
<feature type="compositionally biased region" description="Acidic residues" evidence="12">
    <location>
        <begin position="215"/>
        <end position="232"/>
    </location>
</feature>
<feature type="region of interest" description="Disordered" evidence="12">
    <location>
        <begin position="214"/>
        <end position="234"/>
    </location>
</feature>
<keyword evidence="9" id="KW-0770">Synapse</keyword>
<name>A0A0L0BRY9_LUCCU</name>
<dbReference type="PRINTS" id="PR00399">
    <property type="entry name" value="SYNAPTOTAGMN"/>
</dbReference>
<dbReference type="GO" id="GO:0031045">
    <property type="term" value="C:dense core granule"/>
    <property type="evidence" value="ECO:0007669"/>
    <property type="project" value="TreeGrafter"/>
</dbReference>
<evidence type="ECO:0000313" key="15">
    <source>
        <dbReference type="EMBL" id="KNC22807.1"/>
    </source>
</evidence>
<dbReference type="OMA" id="IRISMNQ"/>
<dbReference type="EMBL" id="JRES01001454">
    <property type="protein sequence ID" value="KNC22807.1"/>
    <property type="molecule type" value="Genomic_DNA"/>
</dbReference>